<evidence type="ECO:0000256" key="7">
    <source>
        <dbReference type="ARBA" id="ARBA00022984"/>
    </source>
</evidence>
<dbReference type="InterPro" id="IPR005490">
    <property type="entry name" value="LD_TPept_cat_dom"/>
</dbReference>
<dbReference type="GO" id="GO:0008360">
    <property type="term" value="P:regulation of cell shape"/>
    <property type="evidence" value="ECO:0007669"/>
    <property type="project" value="UniProtKB-UniRule"/>
</dbReference>
<dbReference type="PROSITE" id="PS52029">
    <property type="entry name" value="LD_TPASE"/>
    <property type="match status" value="1"/>
</dbReference>
<dbReference type="PANTHER" id="PTHR30582">
    <property type="entry name" value="L,D-TRANSPEPTIDASE"/>
    <property type="match status" value="1"/>
</dbReference>
<dbReference type="CDD" id="cd16913">
    <property type="entry name" value="YkuD_like"/>
    <property type="match status" value="1"/>
</dbReference>
<dbReference type="EMBL" id="QJKC01000031">
    <property type="protein sequence ID" value="PXX38878.1"/>
    <property type="molecule type" value="Genomic_DNA"/>
</dbReference>
<reference evidence="12 13" key="1">
    <citation type="submission" date="2018-05" db="EMBL/GenBank/DDBJ databases">
        <title>Genomic Encyclopedia of Type Strains, Phase IV (KMG-IV): sequencing the most valuable type-strain genomes for metagenomic binning, comparative biology and taxonomic classification.</title>
        <authorList>
            <person name="Goeker M."/>
        </authorList>
    </citation>
    <scope>NUCLEOTIDE SEQUENCE [LARGE SCALE GENOMIC DNA]</scope>
    <source>
        <strain evidence="12 13">DSM 25134</strain>
    </source>
</reference>
<dbReference type="PANTHER" id="PTHR30582:SF24">
    <property type="entry name" value="L,D-TRANSPEPTIDASE ERFK_SRFK-RELATED"/>
    <property type="match status" value="1"/>
</dbReference>
<comment type="similarity">
    <text evidence="2">Belongs to the YkuD family.</text>
</comment>
<dbReference type="InterPro" id="IPR050979">
    <property type="entry name" value="LD-transpeptidase"/>
</dbReference>
<dbReference type="UniPathway" id="UPA00219"/>
<feature type="domain" description="L,D-TPase catalytic" evidence="11">
    <location>
        <begin position="55"/>
        <end position="212"/>
    </location>
</feature>
<sequence>MTRLSLTMIVLSGLLAWPRAATAAEAEDAASFVLQSEQDAPLQATRANLRHYGQPWILVGIRSQSLSLFDEWGRQQQHYVVSTARRGAGEQVNSYQTPRGWHHVCDKLGAGAEENTIIFRRRVTPWKYTAELHQQYPDKDWILTRILWLCGDEPGKNQGGDVDSHDRAIYIHGAGEHVAWGSPTSLGCVRMKNPDIIQLFEQTPNGIDVLIDENS</sequence>
<organism evidence="12 13">
    <name type="scientific">Aquitalea magnusonii</name>
    <dbReference type="NCBI Taxonomy" id="332411"/>
    <lineage>
        <taxon>Bacteria</taxon>
        <taxon>Pseudomonadati</taxon>
        <taxon>Pseudomonadota</taxon>
        <taxon>Betaproteobacteria</taxon>
        <taxon>Neisseriales</taxon>
        <taxon>Chromobacteriaceae</taxon>
        <taxon>Aquitalea</taxon>
    </lineage>
</organism>
<dbReference type="OrthoDB" id="9787225at2"/>
<comment type="caution">
    <text evidence="12">The sequence shown here is derived from an EMBL/GenBank/DDBJ whole genome shotgun (WGS) entry which is preliminary data.</text>
</comment>
<evidence type="ECO:0000256" key="2">
    <source>
        <dbReference type="ARBA" id="ARBA00005992"/>
    </source>
</evidence>
<keyword evidence="13" id="KW-1185">Reference proteome</keyword>
<dbReference type="Gene3D" id="2.40.440.10">
    <property type="entry name" value="L,D-transpeptidase catalytic domain-like"/>
    <property type="match status" value="1"/>
</dbReference>
<protein>
    <submittedName>
        <fullName evidence="12">L,D-transpeptidase-like protein</fullName>
    </submittedName>
</protein>
<evidence type="ECO:0000313" key="12">
    <source>
        <dbReference type="EMBL" id="PXX38878.1"/>
    </source>
</evidence>
<keyword evidence="7 9" id="KW-0573">Peptidoglycan synthesis</keyword>
<dbReference type="InterPro" id="IPR038063">
    <property type="entry name" value="Transpep_catalytic_dom"/>
</dbReference>
<dbReference type="GO" id="GO:0018104">
    <property type="term" value="P:peptidoglycan-protein cross-linking"/>
    <property type="evidence" value="ECO:0007669"/>
    <property type="project" value="TreeGrafter"/>
</dbReference>
<dbReference type="Pfam" id="PF03734">
    <property type="entry name" value="YkuD"/>
    <property type="match status" value="1"/>
</dbReference>
<evidence type="ECO:0000256" key="9">
    <source>
        <dbReference type="PROSITE-ProRule" id="PRU01373"/>
    </source>
</evidence>
<dbReference type="GO" id="GO:0005576">
    <property type="term" value="C:extracellular region"/>
    <property type="evidence" value="ECO:0007669"/>
    <property type="project" value="TreeGrafter"/>
</dbReference>
<evidence type="ECO:0000313" key="13">
    <source>
        <dbReference type="Proteomes" id="UP000248395"/>
    </source>
</evidence>
<feature type="active site" description="Nucleophile" evidence="9">
    <location>
        <position position="188"/>
    </location>
</feature>
<name>A0A318J4Q6_9NEIS</name>
<feature type="active site" description="Proton donor/acceptor" evidence="9">
    <location>
        <position position="172"/>
    </location>
</feature>
<keyword evidence="3" id="KW-0328">Glycosyltransferase</keyword>
<evidence type="ECO:0000256" key="1">
    <source>
        <dbReference type="ARBA" id="ARBA00004752"/>
    </source>
</evidence>
<keyword evidence="5" id="KW-0378">Hydrolase</keyword>
<dbReference type="SUPFAM" id="SSF141523">
    <property type="entry name" value="L,D-transpeptidase catalytic domain-like"/>
    <property type="match status" value="1"/>
</dbReference>
<evidence type="ECO:0000256" key="10">
    <source>
        <dbReference type="SAM" id="SignalP"/>
    </source>
</evidence>
<dbReference type="GO" id="GO:0016757">
    <property type="term" value="F:glycosyltransferase activity"/>
    <property type="evidence" value="ECO:0007669"/>
    <property type="project" value="UniProtKB-KW"/>
</dbReference>
<keyword evidence="4" id="KW-0808">Transferase</keyword>
<feature type="signal peptide" evidence="10">
    <location>
        <begin position="1"/>
        <end position="23"/>
    </location>
</feature>
<dbReference type="GO" id="GO:0071972">
    <property type="term" value="F:peptidoglycan L,D-transpeptidase activity"/>
    <property type="evidence" value="ECO:0007669"/>
    <property type="project" value="TreeGrafter"/>
</dbReference>
<dbReference type="RefSeq" id="WP_082693538.1">
    <property type="nucleotide sequence ID" value="NZ_LNQU01000104.1"/>
</dbReference>
<accession>A0A318J4Q6</accession>
<evidence type="ECO:0000256" key="8">
    <source>
        <dbReference type="ARBA" id="ARBA00023316"/>
    </source>
</evidence>
<keyword evidence="8 9" id="KW-0961">Cell wall biogenesis/degradation</keyword>
<evidence type="ECO:0000256" key="4">
    <source>
        <dbReference type="ARBA" id="ARBA00022679"/>
    </source>
</evidence>
<gene>
    <name evidence="12" type="ORF">DFR38_13126</name>
</gene>
<dbReference type="AlphaFoldDB" id="A0A318J4Q6"/>
<keyword evidence="10" id="KW-0732">Signal</keyword>
<comment type="pathway">
    <text evidence="1 9">Cell wall biogenesis; peptidoglycan biosynthesis.</text>
</comment>
<evidence type="ECO:0000256" key="3">
    <source>
        <dbReference type="ARBA" id="ARBA00022676"/>
    </source>
</evidence>
<evidence type="ECO:0000259" key="11">
    <source>
        <dbReference type="PROSITE" id="PS52029"/>
    </source>
</evidence>
<dbReference type="Proteomes" id="UP000248395">
    <property type="component" value="Unassembled WGS sequence"/>
</dbReference>
<evidence type="ECO:0000256" key="5">
    <source>
        <dbReference type="ARBA" id="ARBA00022801"/>
    </source>
</evidence>
<evidence type="ECO:0000256" key="6">
    <source>
        <dbReference type="ARBA" id="ARBA00022960"/>
    </source>
</evidence>
<feature type="chain" id="PRO_5016399535" evidence="10">
    <location>
        <begin position="24"/>
        <end position="215"/>
    </location>
</feature>
<keyword evidence="6 9" id="KW-0133">Cell shape</keyword>
<dbReference type="GO" id="GO:0071555">
    <property type="term" value="P:cell wall organization"/>
    <property type="evidence" value="ECO:0007669"/>
    <property type="project" value="UniProtKB-UniRule"/>
</dbReference>
<proteinExistence type="inferred from homology"/>